<feature type="domain" description="HTH tetR-type" evidence="5">
    <location>
        <begin position="19"/>
        <end position="80"/>
    </location>
</feature>
<keyword evidence="2 4" id="KW-0238">DNA-binding</keyword>
<dbReference type="InterPro" id="IPR025996">
    <property type="entry name" value="MT1864/Rv1816-like_C"/>
</dbReference>
<keyword evidence="7" id="KW-1185">Reference proteome</keyword>
<dbReference type="Proteomes" id="UP000322244">
    <property type="component" value="Unassembled WGS sequence"/>
</dbReference>
<dbReference type="InterPro" id="IPR009057">
    <property type="entry name" value="Homeodomain-like_sf"/>
</dbReference>
<evidence type="ECO:0000256" key="2">
    <source>
        <dbReference type="ARBA" id="ARBA00023125"/>
    </source>
</evidence>
<evidence type="ECO:0000313" key="6">
    <source>
        <dbReference type="EMBL" id="KAA0021145.1"/>
    </source>
</evidence>
<proteinExistence type="predicted"/>
<keyword evidence="1" id="KW-0805">Transcription regulation</keyword>
<evidence type="ECO:0000313" key="7">
    <source>
        <dbReference type="Proteomes" id="UP000322244"/>
    </source>
</evidence>
<evidence type="ECO:0000256" key="1">
    <source>
        <dbReference type="ARBA" id="ARBA00023015"/>
    </source>
</evidence>
<dbReference type="Gene3D" id="1.10.357.10">
    <property type="entry name" value="Tetracycline Repressor, domain 2"/>
    <property type="match status" value="1"/>
</dbReference>
<dbReference type="GO" id="GO:0003700">
    <property type="term" value="F:DNA-binding transcription factor activity"/>
    <property type="evidence" value="ECO:0007669"/>
    <property type="project" value="TreeGrafter"/>
</dbReference>
<organism evidence="6 7">
    <name type="scientific">Antrihabitans cavernicola</name>
    <dbReference type="NCBI Taxonomy" id="2495913"/>
    <lineage>
        <taxon>Bacteria</taxon>
        <taxon>Bacillati</taxon>
        <taxon>Actinomycetota</taxon>
        <taxon>Actinomycetes</taxon>
        <taxon>Mycobacteriales</taxon>
        <taxon>Nocardiaceae</taxon>
        <taxon>Antrihabitans</taxon>
    </lineage>
</organism>
<dbReference type="InterPro" id="IPR001647">
    <property type="entry name" value="HTH_TetR"/>
</dbReference>
<dbReference type="OrthoDB" id="8222629at2"/>
<keyword evidence="3" id="KW-0804">Transcription</keyword>
<dbReference type="InterPro" id="IPR036271">
    <property type="entry name" value="Tet_transcr_reg_TetR-rel_C_sf"/>
</dbReference>
<protein>
    <submittedName>
        <fullName evidence="6">TetR/AcrR family transcriptional regulator</fullName>
    </submittedName>
</protein>
<dbReference type="Pfam" id="PF13305">
    <property type="entry name" value="TetR_C_33"/>
    <property type="match status" value="1"/>
</dbReference>
<reference evidence="6 7" key="1">
    <citation type="submission" date="2019-07" db="EMBL/GenBank/DDBJ databases">
        <title>Rhodococcus cavernicolus sp. nov., isolated from a cave.</title>
        <authorList>
            <person name="Lee S.D."/>
        </authorList>
    </citation>
    <scope>NUCLEOTIDE SEQUENCE [LARGE SCALE GENOMIC DNA]</scope>
    <source>
        <strain evidence="6 7">C1-24</strain>
    </source>
</reference>
<evidence type="ECO:0000256" key="4">
    <source>
        <dbReference type="PROSITE-ProRule" id="PRU00335"/>
    </source>
</evidence>
<name>A0A5A7S9D3_9NOCA</name>
<dbReference type="SUPFAM" id="SSF48498">
    <property type="entry name" value="Tetracyclin repressor-like, C-terminal domain"/>
    <property type="match status" value="1"/>
</dbReference>
<dbReference type="PROSITE" id="PS50977">
    <property type="entry name" value="HTH_TETR_2"/>
    <property type="match status" value="1"/>
</dbReference>
<dbReference type="EMBL" id="VLNY01000011">
    <property type="protein sequence ID" value="KAA0021145.1"/>
    <property type="molecule type" value="Genomic_DNA"/>
</dbReference>
<sequence>MLTVTSLQKRPRAARGQGTAVREEILVAASALLAETGSVDRISLRAVAREVGVTPMALYRYFDDLAGIVVAVKLRHYEELAESLQHAVEHADCTPRARLYALAEAYSHFGIERPGAYQVLFSTPLDDPPLPHDVDVIGRRALDVFLDTVAGHLALSRDHPDTWSKTLQLWTAIHGITHLRVMRASIVWPDLDPQIRTTVDLLFP</sequence>
<dbReference type="InterPro" id="IPR050109">
    <property type="entry name" value="HTH-type_TetR-like_transc_reg"/>
</dbReference>
<dbReference type="SUPFAM" id="SSF46689">
    <property type="entry name" value="Homeodomain-like"/>
    <property type="match status" value="1"/>
</dbReference>
<feature type="DNA-binding region" description="H-T-H motif" evidence="4">
    <location>
        <begin position="43"/>
        <end position="62"/>
    </location>
</feature>
<dbReference type="AlphaFoldDB" id="A0A5A7S9D3"/>
<dbReference type="Pfam" id="PF00440">
    <property type="entry name" value="TetR_N"/>
    <property type="match status" value="1"/>
</dbReference>
<accession>A0A5A7S9D3</accession>
<dbReference type="GO" id="GO:0000976">
    <property type="term" value="F:transcription cis-regulatory region binding"/>
    <property type="evidence" value="ECO:0007669"/>
    <property type="project" value="TreeGrafter"/>
</dbReference>
<gene>
    <name evidence="6" type="ORF">FOY51_19695</name>
</gene>
<dbReference type="PANTHER" id="PTHR30055:SF234">
    <property type="entry name" value="HTH-TYPE TRANSCRIPTIONAL REGULATOR BETI"/>
    <property type="match status" value="1"/>
</dbReference>
<evidence type="ECO:0000256" key="3">
    <source>
        <dbReference type="ARBA" id="ARBA00023163"/>
    </source>
</evidence>
<comment type="caution">
    <text evidence="6">The sequence shown here is derived from an EMBL/GenBank/DDBJ whole genome shotgun (WGS) entry which is preliminary data.</text>
</comment>
<dbReference type="PANTHER" id="PTHR30055">
    <property type="entry name" value="HTH-TYPE TRANSCRIPTIONAL REGULATOR RUTR"/>
    <property type="match status" value="1"/>
</dbReference>
<evidence type="ECO:0000259" key="5">
    <source>
        <dbReference type="PROSITE" id="PS50977"/>
    </source>
</evidence>